<organism evidence="1 2">
    <name type="scientific">Atta colombica</name>
    <dbReference type="NCBI Taxonomy" id="520822"/>
    <lineage>
        <taxon>Eukaryota</taxon>
        <taxon>Metazoa</taxon>
        <taxon>Ecdysozoa</taxon>
        <taxon>Arthropoda</taxon>
        <taxon>Hexapoda</taxon>
        <taxon>Insecta</taxon>
        <taxon>Pterygota</taxon>
        <taxon>Neoptera</taxon>
        <taxon>Endopterygota</taxon>
        <taxon>Hymenoptera</taxon>
        <taxon>Apocrita</taxon>
        <taxon>Aculeata</taxon>
        <taxon>Formicoidea</taxon>
        <taxon>Formicidae</taxon>
        <taxon>Myrmicinae</taxon>
        <taxon>Atta</taxon>
    </lineage>
</organism>
<protein>
    <submittedName>
        <fullName evidence="1">Uncharacterized protein</fullName>
    </submittedName>
</protein>
<gene>
    <name evidence="1" type="ORF">ALC53_00025</name>
</gene>
<comment type="caution">
    <text evidence="1">The sequence shown here is derived from an EMBL/GenBank/DDBJ whole genome shotgun (WGS) entry which is preliminary data.</text>
</comment>
<accession>A0A151K277</accession>
<evidence type="ECO:0000313" key="1">
    <source>
        <dbReference type="EMBL" id="KYN45467.1"/>
    </source>
</evidence>
<dbReference type="AlphaFoldDB" id="A0A151K277"/>
<reference evidence="1 2" key="1">
    <citation type="submission" date="2015-09" db="EMBL/GenBank/DDBJ databases">
        <title>Atta colombica WGS genome.</title>
        <authorList>
            <person name="Nygaard S."/>
            <person name="Hu H."/>
            <person name="Boomsma J."/>
            <person name="Zhang G."/>
        </authorList>
    </citation>
    <scope>NUCLEOTIDE SEQUENCE [LARGE SCALE GENOMIC DNA]</scope>
    <source>
        <strain evidence="1">Treedump-2</strain>
        <tissue evidence="1">Whole body</tissue>
    </source>
</reference>
<proteinExistence type="predicted"/>
<evidence type="ECO:0000313" key="2">
    <source>
        <dbReference type="Proteomes" id="UP000078540"/>
    </source>
</evidence>
<name>A0A151K277_9HYME</name>
<dbReference type="EMBL" id="LKEW01001065">
    <property type="protein sequence ID" value="KYN45467.1"/>
    <property type="molecule type" value="Genomic_DNA"/>
</dbReference>
<keyword evidence="2" id="KW-1185">Reference proteome</keyword>
<sequence length="78" mass="9248">MIQDLTKYSVYVPLLDATAETIATGHERKTHRFDNKYVDPYFIVEMLDNGNARIRIRENRTRIMHINRLRKAYYGESG</sequence>
<dbReference type="Proteomes" id="UP000078540">
    <property type="component" value="Unassembled WGS sequence"/>
</dbReference>